<protein>
    <recommendedName>
        <fullName evidence="3">ATPase family associated with various cellular activities (AAA)</fullName>
    </recommendedName>
</protein>
<dbReference type="AlphaFoldDB" id="A0A916T3J8"/>
<organism evidence="1 2">
    <name type="scientific">Gordonia jinhuaensis</name>
    <dbReference type="NCBI Taxonomy" id="1517702"/>
    <lineage>
        <taxon>Bacteria</taxon>
        <taxon>Bacillati</taxon>
        <taxon>Actinomycetota</taxon>
        <taxon>Actinomycetes</taxon>
        <taxon>Mycobacteriales</taxon>
        <taxon>Gordoniaceae</taxon>
        <taxon>Gordonia</taxon>
    </lineage>
</organism>
<reference evidence="1" key="2">
    <citation type="submission" date="2020-09" db="EMBL/GenBank/DDBJ databases">
        <authorList>
            <person name="Sun Q."/>
            <person name="Zhou Y."/>
        </authorList>
    </citation>
    <scope>NUCLEOTIDE SEQUENCE</scope>
    <source>
        <strain evidence="1">CGMCC 1.12827</strain>
    </source>
</reference>
<reference evidence="1" key="1">
    <citation type="journal article" date="2014" name="Int. J. Syst. Evol. Microbiol.">
        <title>Complete genome sequence of Corynebacterium casei LMG S-19264T (=DSM 44701T), isolated from a smear-ripened cheese.</title>
        <authorList>
            <consortium name="US DOE Joint Genome Institute (JGI-PGF)"/>
            <person name="Walter F."/>
            <person name="Albersmeier A."/>
            <person name="Kalinowski J."/>
            <person name="Ruckert C."/>
        </authorList>
    </citation>
    <scope>NUCLEOTIDE SEQUENCE</scope>
    <source>
        <strain evidence="1">CGMCC 1.12827</strain>
    </source>
</reference>
<sequence length="162" mass="17353">MSSLSGVIDETRELNAVSCLTVALALAELIELHGAQVGPQEATDPPAFVQRDHQLDARAALDRLYSRAAELNPYRGRAVRASMKQGWQEIDLGICAVRDQHEMLNRHGLGSRRGVLLVGPPGTGKSAVSAVIAAELVDGIPGDVDAHAVATRDPRPGRHQRQ</sequence>
<keyword evidence="2" id="KW-1185">Reference proteome</keyword>
<proteinExistence type="predicted"/>
<dbReference type="Gene3D" id="3.40.50.300">
    <property type="entry name" value="P-loop containing nucleotide triphosphate hydrolases"/>
    <property type="match status" value="1"/>
</dbReference>
<dbReference type="InterPro" id="IPR027417">
    <property type="entry name" value="P-loop_NTPase"/>
</dbReference>
<dbReference type="Proteomes" id="UP000621454">
    <property type="component" value="Unassembled WGS sequence"/>
</dbReference>
<comment type="caution">
    <text evidence="1">The sequence shown here is derived from an EMBL/GenBank/DDBJ whole genome shotgun (WGS) entry which is preliminary data.</text>
</comment>
<dbReference type="SUPFAM" id="SSF52540">
    <property type="entry name" value="P-loop containing nucleoside triphosphate hydrolases"/>
    <property type="match status" value="1"/>
</dbReference>
<accession>A0A916T3J8</accession>
<gene>
    <name evidence="1" type="ORF">GCM10011489_16580</name>
</gene>
<evidence type="ECO:0000313" key="2">
    <source>
        <dbReference type="Proteomes" id="UP000621454"/>
    </source>
</evidence>
<evidence type="ECO:0000313" key="1">
    <source>
        <dbReference type="EMBL" id="GGB29108.1"/>
    </source>
</evidence>
<name>A0A916T3J8_9ACTN</name>
<dbReference type="EMBL" id="BMGC01000008">
    <property type="protein sequence ID" value="GGB29108.1"/>
    <property type="molecule type" value="Genomic_DNA"/>
</dbReference>
<evidence type="ECO:0008006" key="3">
    <source>
        <dbReference type="Google" id="ProtNLM"/>
    </source>
</evidence>